<feature type="non-terminal residue" evidence="1">
    <location>
        <position position="1"/>
    </location>
</feature>
<dbReference type="Proteomes" id="UP000070224">
    <property type="component" value="Unassembled WGS sequence"/>
</dbReference>
<sequence length="48" mass="5594">LREGAFSFTRRMLFSPLDKKNTRDKVRGLRISSERHIDVSWACDTLAL</sequence>
<proteinExistence type="predicted"/>
<evidence type="ECO:0000313" key="1">
    <source>
        <dbReference type="EMBL" id="KXB74275.1"/>
    </source>
</evidence>
<evidence type="ECO:0000313" key="2">
    <source>
        <dbReference type="Proteomes" id="UP000070224"/>
    </source>
</evidence>
<dbReference type="AlphaFoldDB" id="A0A134B302"/>
<accession>A0A134B302</accession>
<dbReference type="EMBL" id="LSDK01000126">
    <property type="protein sequence ID" value="KXB74275.1"/>
    <property type="molecule type" value="Genomic_DNA"/>
</dbReference>
<keyword evidence="2" id="KW-1185">Reference proteome</keyword>
<name>A0A134B302_9PORP</name>
<protein>
    <submittedName>
        <fullName evidence="1">Uncharacterized protein</fullName>
    </submittedName>
</protein>
<reference evidence="2" key="1">
    <citation type="submission" date="2016-01" db="EMBL/GenBank/DDBJ databases">
        <authorList>
            <person name="Mitreva M."/>
            <person name="Pepin K.H."/>
            <person name="Mihindukulasuriya K.A."/>
            <person name="Fulton R."/>
            <person name="Fronick C."/>
            <person name="O'Laughlin M."/>
            <person name="Miner T."/>
            <person name="Herter B."/>
            <person name="Rosa B.A."/>
            <person name="Cordes M."/>
            <person name="Tomlinson C."/>
            <person name="Wollam A."/>
            <person name="Palsikar V.B."/>
            <person name="Mardis E.R."/>
            <person name="Wilson R.K."/>
        </authorList>
    </citation>
    <scope>NUCLEOTIDE SEQUENCE [LARGE SCALE GENOMIC DNA]</scope>
    <source>
        <strain evidence="2">KA00683</strain>
    </source>
</reference>
<comment type="caution">
    <text evidence="1">The sequence shown here is derived from an EMBL/GenBank/DDBJ whole genome shotgun (WGS) entry which is preliminary data.</text>
</comment>
<gene>
    <name evidence="1" type="ORF">HMPREF3185_01792</name>
</gene>
<organism evidence="1 2">
    <name type="scientific">Porphyromonas somerae</name>
    <dbReference type="NCBI Taxonomy" id="322095"/>
    <lineage>
        <taxon>Bacteria</taxon>
        <taxon>Pseudomonadati</taxon>
        <taxon>Bacteroidota</taxon>
        <taxon>Bacteroidia</taxon>
        <taxon>Bacteroidales</taxon>
        <taxon>Porphyromonadaceae</taxon>
        <taxon>Porphyromonas</taxon>
    </lineage>
</organism>